<organism evidence="2 3">
    <name type="scientific">Algivirga pacifica</name>
    <dbReference type="NCBI Taxonomy" id="1162670"/>
    <lineage>
        <taxon>Bacteria</taxon>
        <taxon>Pseudomonadati</taxon>
        <taxon>Bacteroidota</taxon>
        <taxon>Cytophagia</taxon>
        <taxon>Cytophagales</taxon>
        <taxon>Flammeovirgaceae</taxon>
        <taxon>Algivirga</taxon>
    </lineage>
</organism>
<feature type="signal peptide" evidence="1">
    <location>
        <begin position="1"/>
        <end position="21"/>
    </location>
</feature>
<dbReference type="Pfam" id="PF14121">
    <property type="entry name" value="Porin_10"/>
    <property type="match status" value="1"/>
</dbReference>
<dbReference type="InterPro" id="IPR025631">
    <property type="entry name" value="Porin_10"/>
</dbReference>
<accession>A0ABP9CYV5</accession>
<proteinExistence type="predicted"/>
<gene>
    <name evidence="2" type="ORF">GCM10023331_04340</name>
</gene>
<reference evidence="3" key="1">
    <citation type="journal article" date="2019" name="Int. J. Syst. Evol. Microbiol.">
        <title>The Global Catalogue of Microorganisms (GCM) 10K type strain sequencing project: providing services to taxonomists for standard genome sequencing and annotation.</title>
        <authorList>
            <consortium name="The Broad Institute Genomics Platform"/>
            <consortium name="The Broad Institute Genome Sequencing Center for Infectious Disease"/>
            <person name="Wu L."/>
            <person name="Ma J."/>
        </authorList>
    </citation>
    <scope>NUCLEOTIDE SEQUENCE [LARGE SCALE GENOMIC DNA]</scope>
    <source>
        <strain evidence="3">JCM 18326</strain>
    </source>
</reference>
<sequence>MRIRLLLFFSLLTIFTTSVFAQNDFLEEAKQDTTKKIEPNKEGITLEKDTTWKYGPHTSRYLTLKDVYEIKWTEHYLDSTLHNTHRYNVRDKHDWKLQYTANNASPARYLWYQLPDDIGERIGFDAYRPHYWYQEKDIRFFNAFTPVSVWNAVIGGDRRSMIDVLFARNLTPWWDFSARLEIRSGWLLQGEDVIQSYLFDQVLNQFQMTTRYETPNQKYKLFAYYKQALHNGPETGGISIDSTLKVNVAGSVEDFEFTDLYRVLNRLENNLNQSTTRSDKREYNFQLYHQYAIADSASLQVFHKFKTSDQLLRYQDNSPNTNLDYYAPFIGVETGTEEATNFFPDTASYTYRMNYYENQAGAKGRKGDFFWAAYARHRFQKARQEHSGVYTQPVNIDGQLFVGGQLSLVPAKNDRYQINISAEKELGNNNAFQAKASVKANFLYAYAAQYNYTQDIVRKQFISPFFSWRNDFGNTESSRIYVAPRFPWKKGYVEIFGEVNLINDYTYFQQDMRPEVYNELLNYQRFGAKTDFTLWYIRQIAEVIYTNNNSQEVFRTPEFFANYQLSFEKDFKKVYLSTGFDLHWNSSYLADAFSPITQQFYLQDDQEIGNYPLLDFFFDFKIRRTNAFFKVTNILQGSFSGYFDTPNYMGQALSFEYGVKWMLFD</sequence>
<dbReference type="Proteomes" id="UP001500298">
    <property type="component" value="Unassembled WGS sequence"/>
</dbReference>
<keyword evidence="1" id="KW-0732">Signal</keyword>
<evidence type="ECO:0000313" key="3">
    <source>
        <dbReference type="Proteomes" id="UP001500298"/>
    </source>
</evidence>
<keyword evidence="3" id="KW-1185">Reference proteome</keyword>
<feature type="chain" id="PRO_5046339630" evidence="1">
    <location>
        <begin position="22"/>
        <end position="665"/>
    </location>
</feature>
<evidence type="ECO:0000256" key="1">
    <source>
        <dbReference type="SAM" id="SignalP"/>
    </source>
</evidence>
<name>A0ABP9CYV5_9BACT</name>
<dbReference type="EMBL" id="BAABJX010000009">
    <property type="protein sequence ID" value="GAA4823057.1"/>
    <property type="molecule type" value="Genomic_DNA"/>
</dbReference>
<comment type="caution">
    <text evidence="2">The sequence shown here is derived from an EMBL/GenBank/DDBJ whole genome shotgun (WGS) entry which is preliminary data.</text>
</comment>
<evidence type="ECO:0000313" key="2">
    <source>
        <dbReference type="EMBL" id="GAA4823057.1"/>
    </source>
</evidence>
<protein>
    <submittedName>
        <fullName evidence="2">Porin</fullName>
    </submittedName>
</protein>